<dbReference type="Proteomes" id="UP001385951">
    <property type="component" value="Unassembled WGS sequence"/>
</dbReference>
<evidence type="ECO:0000313" key="3">
    <source>
        <dbReference type="Proteomes" id="UP001385951"/>
    </source>
</evidence>
<reference evidence="2 3" key="1">
    <citation type="submission" date="2022-09" db="EMBL/GenBank/DDBJ databases">
        <authorList>
            <person name="Palmer J.M."/>
        </authorList>
    </citation>
    <scope>NUCLEOTIDE SEQUENCE [LARGE SCALE GENOMIC DNA]</scope>
    <source>
        <strain evidence="2 3">DSM 7382</strain>
    </source>
</reference>
<sequence length="123" mass="12661">MQFSKVLVPSVLASAVVASNVTVTTDVVVTDYTTYCPEPTSLVINNKTLTITEATTITVTGPCTIPTTYTSEAQSSTVAAESKSASNGTAEVTTYEAGAAKNYAGSFIDQNVSSLGGFFNSAI</sequence>
<accession>A0AAW0FCA5</accession>
<keyword evidence="3" id="KW-1185">Reference proteome</keyword>
<evidence type="ECO:0000256" key="1">
    <source>
        <dbReference type="SAM" id="SignalP"/>
    </source>
</evidence>
<dbReference type="EMBL" id="JASBNA010000130">
    <property type="protein sequence ID" value="KAK7676189.1"/>
    <property type="molecule type" value="Genomic_DNA"/>
</dbReference>
<gene>
    <name evidence="2" type="ORF">QCA50_020863</name>
</gene>
<feature type="chain" id="PRO_5043575500" evidence="1">
    <location>
        <begin position="19"/>
        <end position="123"/>
    </location>
</feature>
<keyword evidence="1" id="KW-0732">Signal</keyword>
<organism evidence="2 3">
    <name type="scientific">Cerrena zonata</name>
    <dbReference type="NCBI Taxonomy" id="2478898"/>
    <lineage>
        <taxon>Eukaryota</taxon>
        <taxon>Fungi</taxon>
        <taxon>Dikarya</taxon>
        <taxon>Basidiomycota</taxon>
        <taxon>Agaricomycotina</taxon>
        <taxon>Agaricomycetes</taxon>
        <taxon>Polyporales</taxon>
        <taxon>Cerrenaceae</taxon>
        <taxon>Cerrena</taxon>
    </lineage>
</organism>
<feature type="signal peptide" evidence="1">
    <location>
        <begin position="1"/>
        <end position="18"/>
    </location>
</feature>
<dbReference type="AlphaFoldDB" id="A0AAW0FCA5"/>
<proteinExistence type="predicted"/>
<comment type="caution">
    <text evidence="2">The sequence shown here is derived from an EMBL/GenBank/DDBJ whole genome shotgun (WGS) entry which is preliminary data.</text>
</comment>
<name>A0AAW0FCA5_9APHY</name>
<protein>
    <submittedName>
        <fullName evidence="2">Uncharacterized protein</fullName>
    </submittedName>
</protein>
<evidence type="ECO:0000313" key="2">
    <source>
        <dbReference type="EMBL" id="KAK7676189.1"/>
    </source>
</evidence>